<reference evidence="6 7" key="1">
    <citation type="submission" date="2024-09" db="EMBL/GenBank/DDBJ databases">
        <authorList>
            <person name="Sun Q."/>
            <person name="Mori K."/>
        </authorList>
    </citation>
    <scope>NUCLEOTIDE SEQUENCE [LARGE SCALE GENOMIC DNA]</scope>
    <source>
        <strain evidence="6 7">CECT 7682</strain>
    </source>
</reference>
<feature type="domain" description="RNA polymerase sigma factor 70 region 4 type 2" evidence="5">
    <location>
        <begin position="144"/>
        <end position="182"/>
    </location>
</feature>
<accession>A0ABV5J8B7</accession>
<dbReference type="RefSeq" id="WP_290247892.1">
    <property type="nucleotide sequence ID" value="NZ_JAUFQT010000001.1"/>
</dbReference>
<organism evidence="6 7">
    <name type="scientific">Echinicola jeungdonensis</name>
    <dbReference type="NCBI Taxonomy" id="709343"/>
    <lineage>
        <taxon>Bacteria</taxon>
        <taxon>Pseudomonadati</taxon>
        <taxon>Bacteroidota</taxon>
        <taxon>Cytophagia</taxon>
        <taxon>Cytophagales</taxon>
        <taxon>Cyclobacteriaceae</taxon>
        <taxon>Echinicola</taxon>
    </lineage>
</organism>
<comment type="caution">
    <text evidence="6">The sequence shown here is derived from an EMBL/GenBank/DDBJ whole genome shotgun (WGS) entry which is preliminary data.</text>
</comment>
<dbReference type="InterPro" id="IPR013324">
    <property type="entry name" value="RNA_pol_sigma_r3/r4-like"/>
</dbReference>
<dbReference type="Gene3D" id="1.10.1740.10">
    <property type="match status" value="1"/>
</dbReference>
<evidence type="ECO:0000256" key="2">
    <source>
        <dbReference type="ARBA" id="ARBA00023015"/>
    </source>
</evidence>
<evidence type="ECO:0000256" key="1">
    <source>
        <dbReference type="ARBA" id="ARBA00010641"/>
    </source>
</evidence>
<dbReference type="InterPro" id="IPR039425">
    <property type="entry name" value="RNA_pol_sigma-70-like"/>
</dbReference>
<dbReference type="SUPFAM" id="SSF88659">
    <property type="entry name" value="Sigma3 and sigma4 domains of RNA polymerase sigma factors"/>
    <property type="match status" value="1"/>
</dbReference>
<keyword evidence="7" id="KW-1185">Reference proteome</keyword>
<evidence type="ECO:0000313" key="7">
    <source>
        <dbReference type="Proteomes" id="UP001589654"/>
    </source>
</evidence>
<dbReference type="NCBIfam" id="TIGR02937">
    <property type="entry name" value="sigma70-ECF"/>
    <property type="match status" value="1"/>
</dbReference>
<dbReference type="InterPro" id="IPR013325">
    <property type="entry name" value="RNA_pol_sigma_r2"/>
</dbReference>
<comment type="similarity">
    <text evidence="1">Belongs to the sigma-70 factor family. ECF subfamily.</text>
</comment>
<dbReference type="SUPFAM" id="SSF88946">
    <property type="entry name" value="Sigma2 domain of RNA polymerase sigma factors"/>
    <property type="match status" value="1"/>
</dbReference>
<dbReference type="InterPro" id="IPR036388">
    <property type="entry name" value="WH-like_DNA-bd_sf"/>
</dbReference>
<keyword evidence="2" id="KW-0805">Transcription regulation</keyword>
<evidence type="ECO:0000313" key="6">
    <source>
        <dbReference type="EMBL" id="MFB9213083.1"/>
    </source>
</evidence>
<sequence>MENNLKKEFAAEVICPEKEAKSIKTSDIQLWQAFKSGNNAAFLQIYESHFDQLFSYGFRICKDEDLVKDAIHDVFFELRKNGKTIGETDSIKFYLFKCLKRKIIKELTSWYNKQEKLNEHIPFEITFSHEHFLINSQIDKEKSLKISQALSELSPRKREAIYYLYYEGMSYEQIKELMDLSNAKSARDLVYKGLRSLRETIGFMPVFFLFGIQ</sequence>
<protein>
    <submittedName>
        <fullName evidence="6">RNA polymerase sigma factor</fullName>
    </submittedName>
</protein>
<keyword evidence="4" id="KW-0804">Transcription</keyword>
<dbReference type="InterPro" id="IPR013249">
    <property type="entry name" value="RNA_pol_sigma70_r4_t2"/>
</dbReference>
<evidence type="ECO:0000256" key="4">
    <source>
        <dbReference type="ARBA" id="ARBA00023163"/>
    </source>
</evidence>
<proteinExistence type="inferred from homology"/>
<dbReference type="CDD" id="cd06171">
    <property type="entry name" value="Sigma70_r4"/>
    <property type="match status" value="1"/>
</dbReference>
<gene>
    <name evidence="6" type="ORF">ACFFUR_14800</name>
</gene>
<dbReference type="Proteomes" id="UP001589654">
    <property type="component" value="Unassembled WGS sequence"/>
</dbReference>
<evidence type="ECO:0000259" key="5">
    <source>
        <dbReference type="Pfam" id="PF08281"/>
    </source>
</evidence>
<dbReference type="PANTHER" id="PTHR43133">
    <property type="entry name" value="RNA POLYMERASE ECF-TYPE SIGMA FACTO"/>
    <property type="match status" value="1"/>
</dbReference>
<dbReference type="Gene3D" id="1.10.10.10">
    <property type="entry name" value="Winged helix-like DNA-binding domain superfamily/Winged helix DNA-binding domain"/>
    <property type="match status" value="1"/>
</dbReference>
<keyword evidence="3" id="KW-0731">Sigma factor</keyword>
<name>A0ABV5J8B7_9BACT</name>
<dbReference type="InterPro" id="IPR014284">
    <property type="entry name" value="RNA_pol_sigma-70_dom"/>
</dbReference>
<dbReference type="EMBL" id="JBHMEW010000066">
    <property type="protein sequence ID" value="MFB9213083.1"/>
    <property type="molecule type" value="Genomic_DNA"/>
</dbReference>
<dbReference type="Pfam" id="PF08281">
    <property type="entry name" value="Sigma70_r4_2"/>
    <property type="match status" value="1"/>
</dbReference>
<evidence type="ECO:0000256" key="3">
    <source>
        <dbReference type="ARBA" id="ARBA00023082"/>
    </source>
</evidence>
<dbReference type="PANTHER" id="PTHR43133:SF46">
    <property type="entry name" value="RNA POLYMERASE SIGMA-70 FACTOR ECF SUBFAMILY"/>
    <property type="match status" value="1"/>
</dbReference>